<organism evidence="1">
    <name type="scientific">Variovorax paradoxus</name>
    <dbReference type="NCBI Taxonomy" id="34073"/>
    <lineage>
        <taxon>Bacteria</taxon>
        <taxon>Pseudomonadati</taxon>
        <taxon>Pseudomonadota</taxon>
        <taxon>Betaproteobacteria</taxon>
        <taxon>Burkholderiales</taxon>
        <taxon>Comamonadaceae</taxon>
        <taxon>Variovorax</taxon>
    </lineage>
</organism>
<dbReference type="EMBL" id="LR743507">
    <property type="protein sequence ID" value="CAA2106851.1"/>
    <property type="molecule type" value="Genomic_DNA"/>
</dbReference>
<dbReference type="AlphaFoldDB" id="A0A679J7C2"/>
<sequence>MPTLAQTLNLASNGLWAFDTPAKKLTALLDGANEVDVSPAIGEVGAFVELLKNHWTPGALQQLALDRVIGTHRLYQGYDGGFLQAQAPLPWRHFSRELIALQLVVRIVQCKYIEQKNHPICGPVTFMQGIARRNIEEYVLYVMGLAENRRGDLGTHTVKVKSGSNLLGKRPGVNDVHSIREADYIALASLRESSNLFAYRSAATNTTLEGMTTPASMMQWMRDAGYTNVEDHVHSGWRVHGLRMKADRTHLGRNLMGPHLLKMQQRLANGHTVMLVGSASLAQMAQGERYGQSALMRVFGGHFMLALSVDVRPNGAAFGLITWGEEIAPNIEIPWSKIASWYQGFICGQP</sequence>
<gene>
    <name evidence="1" type="ORF">VVAX_03944</name>
</gene>
<dbReference type="RefSeq" id="WP_339091505.1">
    <property type="nucleotide sequence ID" value="NZ_LR743507.1"/>
</dbReference>
<proteinExistence type="predicted"/>
<reference evidence="1" key="1">
    <citation type="submission" date="2019-12" db="EMBL/GenBank/DDBJ databases">
        <authorList>
            <person name="Cremers G."/>
        </authorList>
    </citation>
    <scope>NUCLEOTIDE SEQUENCE</scope>
    <source>
        <strain evidence="1">Vvax</strain>
    </source>
</reference>
<accession>A0A679J7C2</accession>
<protein>
    <submittedName>
        <fullName evidence="1">Uncharacterized protein</fullName>
    </submittedName>
</protein>
<name>A0A679J7C2_VARPD</name>
<evidence type="ECO:0000313" key="1">
    <source>
        <dbReference type="EMBL" id="CAA2106851.1"/>
    </source>
</evidence>